<dbReference type="PANTHER" id="PTHR11153:SF6">
    <property type="entry name" value="SIDEROFLEXIN-5"/>
    <property type="match status" value="1"/>
</dbReference>
<comment type="subcellular location">
    <subcellularLocation>
        <location evidence="1">Mitochondrion membrane</location>
        <topology evidence="1">Multi-pass membrane protein</topology>
    </subcellularLocation>
</comment>
<dbReference type="PANTHER" id="PTHR11153">
    <property type="entry name" value="SIDEROFLEXIN"/>
    <property type="match status" value="1"/>
</dbReference>
<evidence type="ECO:0000256" key="9">
    <source>
        <dbReference type="SAM" id="Phobius"/>
    </source>
</evidence>
<dbReference type="EMBL" id="CAMPGE010015539">
    <property type="protein sequence ID" value="CAI2374152.1"/>
    <property type="molecule type" value="Genomic_DNA"/>
</dbReference>
<reference evidence="10" key="1">
    <citation type="submission" date="2023-07" db="EMBL/GenBank/DDBJ databases">
        <authorList>
            <consortium name="AG Swart"/>
            <person name="Singh M."/>
            <person name="Singh A."/>
            <person name="Seah K."/>
            <person name="Emmerich C."/>
        </authorList>
    </citation>
    <scope>NUCLEOTIDE SEQUENCE</scope>
    <source>
        <strain evidence="10">DP1</strain>
    </source>
</reference>
<gene>
    <name evidence="10" type="ORF">ECRASSUSDP1_LOCUS15504</name>
</gene>
<evidence type="ECO:0000256" key="3">
    <source>
        <dbReference type="ARBA" id="ARBA00022448"/>
    </source>
</evidence>
<proteinExistence type="inferred from homology"/>
<feature type="transmembrane region" description="Helical" evidence="9">
    <location>
        <begin position="110"/>
        <end position="134"/>
    </location>
</feature>
<evidence type="ECO:0000256" key="6">
    <source>
        <dbReference type="ARBA" id="ARBA00022989"/>
    </source>
</evidence>
<dbReference type="Proteomes" id="UP001295684">
    <property type="component" value="Unassembled WGS sequence"/>
</dbReference>
<keyword evidence="7" id="KW-0496">Mitochondrion</keyword>
<sequence length="341" mass="37819">MLSQPSEDLQPFDINSPAYPQNTYTGRLLNLVNSQNSFNFFLPHSRVVQAKVIVDEEKKKAQESNGQPILYTSQKIKEIRRAQSIVDSSYHPDTGEIVPRMLRLCSYAPASIPVMFGMLLSQPTTFNIILWQWLNQTYSAGVNYSNRNASSTLTTKDISTAYVAAVSTSVGIGLGVKALLNPIAKKLHGPSKIFINVLISLSAIGSAGFLNLLIMRSKEIQNGISLIDHEGNDRGKSRIIGKSAVVNTALTRFLMPVPPILSSTLVFYYMEKKSLNPKNKWARMMLEAVVFFFCISLGPPIACALFEQRAKTGVSGLEEEFQNLTDSKENSVTELWYNKGL</sequence>
<keyword evidence="3" id="KW-0813">Transport</keyword>
<keyword evidence="6 9" id="KW-1133">Transmembrane helix</keyword>
<dbReference type="GO" id="GO:0005743">
    <property type="term" value="C:mitochondrial inner membrane"/>
    <property type="evidence" value="ECO:0007669"/>
    <property type="project" value="TreeGrafter"/>
</dbReference>
<evidence type="ECO:0008006" key="12">
    <source>
        <dbReference type="Google" id="ProtNLM"/>
    </source>
</evidence>
<keyword evidence="11" id="KW-1185">Reference proteome</keyword>
<evidence type="ECO:0000256" key="8">
    <source>
        <dbReference type="ARBA" id="ARBA00023136"/>
    </source>
</evidence>
<keyword evidence="4 9" id="KW-0812">Transmembrane</keyword>
<protein>
    <recommendedName>
        <fullName evidence="12">Sidoreflexin</fullName>
    </recommendedName>
</protein>
<feature type="transmembrane region" description="Helical" evidence="9">
    <location>
        <begin position="161"/>
        <end position="181"/>
    </location>
</feature>
<accession>A0AAD2CYQ5</accession>
<feature type="transmembrane region" description="Helical" evidence="9">
    <location>
        <begin position="253"/>
        <end position="270"/>
    </location>
</feature>
<dbReference type="AlphaFoldDB" id="A0AAD2CYQ5"/>
<dbReference type="InterPro" id="IPR004686">
    <property type="entry name" value="Mtc"/>
</dbReference>
<dbReference type="GO" id="GO:0015075">
    <property type="term" value="F:monoatomic ion transmembrane transporter activity"/>
    <property type="evidence" value="ECO:0007669"/>
    <property type="project" value="InterPro"/>
</dbReference>
<evidence type="ECO:0000313" key="11">
    <source>
        <dbReference type="Proteomes" id="UP001295684"/>
    </source>
</evidence>
<evidence type="ECO:0000313" key="10">
    <source>
        <dbReference type="EMBL" id="CAI2374152.1"/>
    </source>
</evidence>
<evidence type="ECO:0000256" key="2">
    <source>
        <dbReference type="ARBA" id="ARBA00005974"/>
    </source>
</evidence>
<keyword evidence="8 9" id="KW-0472">Membrane</keyword>
<evidence type="ECO:0000256" key="1">
    <source>
        <dbReference type="ARBA" id="ARBA00004225"/>
    </source>
</evidence>
<keyword evidence="5" id="KW-0029">Amino-acid transport</keyword>
<evidence type="ECO:0000256" key="5">
    <source>
        <dbReference type="ARBA" id="ARBA00022970"/>
    </source>
</evidence>
<feature type="transmembrane region" description="Helical" evidence="9">
    <location>
        <begin position="282"/>
        <end position="302"/>
    </location>
</feature>
<evidence type="ECO:0000256" key="7">
    <source>
        <dbReference type="ARBA" id="ARBA00023128"/>
    </source>
</evidence>
<dbReference type="GO" id="GO:0006865">
    <property type="term" value="P:amino acid transport"/>
    <property type="evidence" value="ECO:0007669"/>
    <property type="project" value="UniProtKB-KW"/>
</dbReference>
<feature type="transmembrane region" description="Helical" evidence="9">
    <location>
        <begin position="193"/>
        <end position="214"/>
    </location>
</feature>
<organism evidence="10 11">
    <name type="scientific">Euplotes crassus</name>
    <dbReference type="NCBI Taxonomy" id="5936"/>
    <lineage>
        <taxon>Eukaryota</taxon>
        <taxon>Sar</taxon>
        <taxon>Alveolata</taxon>
        <taxon>Ciliophora</taxon>
        <taxon>Intramacronucleata</taxon>
        <taxon>Spirotrichea</taxon>
        <taxon>Hypotrichia</taxon>
        <taxon>Euplotida</taxon>
        <taxon>Euplotidae</taxon>
        <taxon>Moneuplotes</taxon>
    </lineage>
</organism>
<name>A0AAD2CYQ5_EUPCR</name>
<evidence type="ECO:0000256" key="4">
    <source>
        <dbReference type="ARBA" id="ARBA00022692"/>
    </source>
</evidence>
<comment type="caution">
    <text evidence="10">The sequence shown here is derived from an EMBL/GenBank/DDBJ whole genome shotgun (WGS) entry which is preliminary data.</text>
</comment>
<comment type="similarity">
    <text evidence="2">Belongs to the sideroflexin family.</text>
</comment>
<dbReference type="GO" id="GO:1990542">
    <property type="term" value="P:mitochondrial transmembrane transport"/>
    <property type="evidence" value="ECO:0007669"/>
    <property type="project" value="TreeGrafter"/>
</dbReference>
<dbReference type="Pfam" id="PF03820">
    <property type="entry name" value="SFXNs"/>
    <property type="match status" value="1"/>
</dbReference>